<reference evidence="1" key="1">
    <citation type="journal article" date="2021" name="Proc. Natl. Acad. Sci. U.S.A.">
        <title>A Catalog of Tens of Thousands of Viruses from Human Metagenomes Reveals Hidden Associations with Chronic Diseases.</title>
        <authorList>
            <person name="Tisza M.J."/>
            <person name="Buck C.B."/>
        </authorList>
    </citation>
    <scope>NUCLEOTIDE SEQUENCE</scope>
    <source>
        <strain evidence="1">CtIty1</strain>
    </source>
</reference>
<evidence type="ECO:0000313" key="1">
    <source>
        <dbReference type="EMBL" id="DAF62389.1"/>
    </source>
</evidence>
<name>A0A8S5TGG1_9CAUD</name>
<accession>A0A8S5TGG1</accession>
<proteinExistence type="predicted"/>
<organism evidence="1">
    <name type="scientific">Myoviridae sp. ctIty1</name>
    <dbReference type="NCBI Taxonomy" id="2827673"/>
    <lineage>
        <taxon>Viruses</taxon>
        <taxon>Duplodnaviria</taxon>
        <taxon>Heunggongvirae</taxon>
        <taxon>Uroviricota</taxon>
        <taxon>Caudoviricetes</taxon>
    </lineage>
</organism>
<dbReference type="EMBL" id="BK032823">
    <property type="protein sequence ID" value="DAF62389.1"/>
    <property type="molecule type" value="Genomic_DNA"/>
</dbReference>
<protein>
    <submittedName>
        <fullName evidence="1">Uncharacterized protein</fullName>
    </submittedName>
</protein>
<sequence>MLKELLVELIDKPIVVDENPLIYQRKLMQRWQNKKAQERGMASRAREKAGIELSDAEVKASVEHELAIMDVLHS</sequence>